<evidence type="ECO:0000313" key="2">
    <source>
        <dbReference type="EMBL" id="SPD27846.1"/>
    </source>
</evidence>
<name>A0A2N9IQR6_FAGSY</name>
<feature type="compositionally biased region" description="Low complexity" evidence="1">
    <location>
        <begin position="129"/>
        <end position="157"/>
    </location>
</feature>
<feature type="compositionally biased region" description="Low complexity" evidence="1">
    <location>
        <begin position="225"/>
        <end position="246"/>
    </location>
</feature>
<organism evidence="2">
    <name type="scientific">Fagus sylvatica</name>
    <name type="common">Beechnut</name>
    <dbReference type="NCBI Taxonomy" id="28930"/>
    <lineage>
        <taxon>Eukaryota</taxon>
        <taxon>Viridiplantae</taxon>
        <taxon>Streptophyta</taxon>
        <taxon>Embryophyta</taxon>
        <taxon>Tracheophyta</taxon>
        <taxon>Spermatophyta</taxon>
        <taxon>Magnoliopsida</taxon>
        <taxon>eudicotyledons</taxon>
        <taxon>Gunneridae</taxon>
        <taxon>Pentapetalae</taxon>
        <taxon>rosids</taxon>
        <taxon>fabids</taxon>
        <taxon>Fagales</taxon>
        <taxon>Fagaceae</taxon>
        <taxon>Fagus</taxon>
    </lineage>
</organism>
<proteinExistence type="predicted"/>
<gene>
    <name evidence="2" type="ORF">FSB_LOCUS55728</name>
</gene>
<dbReference type="PANTHER" id="PTHR33922:SF2">
    <property type="entry name" value="OS07G0589600 PROTEIN"/>
    <property type="match status" value="1"/>
</dbReference>
<reference evidence="2" key="1">
    <citation type="submission" date="2018-02" db="EMBL/GenBank/DDBJ databases">
        <authorList>
            <person name="Cohen D.B."/>
            <person name="Kent A.D."/>
        </authorList>
    </citation>
    <scope>NUCLEOTIDE SEQUENCE</scope>
</reference>
<evidence type="ECO:0000256" key="1">
    <source>
        <dbReference type="SAM" id="MobiDB-lite"/>
    </source>
</evidence>
<accession>A0A2N9IQR6</accession>
<sequence length="346" mass="38700">MARNSEQVIEEEDEDLSFCDLPVINYLTEEKEDNSESRKEDALENETQEEEEEFDFPSSGNGSLLRESEMCTADEVFFQGQILPKRLSSVSSHSGCLNGNNLKHDQSHNISRCTSRSESMDHGSTGGFTSNTSSRSSSTRSHNSSSSTTTSSNNSIRRITKSKPRVVQNNFLTCPSPKPQIRISTTRQGSVSSRSRNSTTRDFFRLGLVPTPEIGLQDLKVRRNNSVNKNSVSRNSSLSSSSSTNNRMEKQQVRQGFLERRIGGLLSGCKCSDETVSSNLVIIKSNSEKATTTATHAKKEKQIVLELKMKKKEEDEEKQQGKQAMSRYRTYEWLKDLSHAAYPPGT</sequence>
<feature type="region of interest" description="Disordered" evidence="1">
    <location>
        <begin position="225"/>
        <end position="254"/>
    </location>
</feature>
<dbReference type="AlphaFoldDB" id="A0A2N9IQR6"/>
<feature type="region of interest" description="Disordered" evidence="1">
    <location>
        <begin position="28"/>
        <end position="64"/>
    </location>
</feature>
<dbReference type="EMBL" id="OIVN01006210">
    <property type="protein sequence ID" value="SPD27846.1"/>
    <property type="molecule type" value="Genomic_DNA"/>
</dbReference>
<dbReference type="PANTHER" id="PTHR33922">
    <property type="entry name" value="OS01G0888066 PROTEIN-RELATED"/>
    <property type="match status" value="1"/>
</dbReference>
<protein>
    <submittedName>
        <fullName evidence="2">Uncharacterized protein</fullName>
    </submittedName>
</protein>
<feature type="compositionally biased region" description="Acidic residues" evidence="1">
    <location>
        <begin position="43"/>
        <end position="55"/>
    </location>
</feature>
<feature type="region of interest" description="Disordered" evidence="1">
    <location>
        <begin position="99"/>
        <end position="198"/>
    </location>
</feature>
<feature type="compositionally biased region" description="Polar residues" evidence="1">
    <location>
        <begin position="108"/>
        <end position="117"/>
    </location>
</feature>
<feature type="compositionally biased region" description="Low complexity" evidence="1">
    <location>
        <begin position="187"/>
        <end position="198"/>
    </location>
</feature>